<evidence type="ECO:0000313" key="2">
    <source>
        <dbReference type="EMBL" id="ADE19671.1"/>
    </source>
</evidence>
<dbReference type="HOGENOM" id="CLU_1407415_0_0_14"/>
<accession>D5E500</accession>
<dbReference type="EMBL" id="CP001991">
    <property type="protein sequence ID" value="ADE19671.1"/>
    <property type="molecule type" value="Genomic_DNA"/>
</dbReference>
<keyword evidence="1" id="KW-0812">Transmembrane</keyword>
<keyword evidence="3" id="KW-1185">Reference proteome</keyword>
<organism evidence="2 3">
    <name type="scientific">Mycoplasma crocodyli (strain ATCC 51981 / MP145)</name>
    <dbReference type="NCBI Taxonomy" id="512564"/>
    <lineage>
        <taxon>Bacteria</taxon>
        <taxon>Bacillati</taxon>
        <taxon>Mycoplasmatota</taxon>
        <taxon>Mollicutes</taxon>
        <taxon>Mycoplasmataceae</taxon>
        <taxon>Mycoplasma</taxon>
    </lineage>
</organism>
<evidence type="ECO:0000256" key="1">
    <source>
        <dbReference type="SAM" id="Phobius"/>
    </source>
</evidence>
<feature type="transmembrane region" description="Helical" evidence="1">
    <location>
        <begin position="98"/>
        <end position="121"/>
    </location>
</feature>
<name>D5E500_MYCCM</name>
<keyword evidence="1" id="KW-0472">Membrane</keyword>
<reference evidence="3" key="1">
    <citation type="submission" date="2010-03" db="EMBL/GenBank/DDBJ databases">
        <title>The complete genome of Mycoplasma crocodyli MP145.</title>
        <authorList>
            <person name="Glass J.I."/>
            <person name="Durkin A.S."/>
            <person name="Hostetler J."/>
            <person name="Jackson J."/>
            <person name="Johnson J."/>
            <person name="May M.A."/>
            <person name="Paralanov V."/>
            <person name="Radune D."/>
            <person name="Szczypinski B."/>
            <person name="Brown D.R."/>
        </authorList>
    </citation>
    <scope>NUCLEOTIDE SEQUENCE [LARGE SCALE GENOMIC DNA]</scope>
    <source>
        <strain evidence="3">ATCC 51981 / MP145</strain>
    </source>
</reference>
<reference evidence="2 3" key="3">
    <citation type="journal article" date="2011" name="J. Bacteriol.">
        <title>Genome sequences of Mycoplasma alligatoris A21JP2T and Mycoplasma crocodyli MP145T.</title>
        <authorList>
            <person name="Brown D.R."/>
            <person name="Farmerie W.G."/>
            <person name="May M."/>
            <person name="Benders G.A."/>
            <person name="Durkin A.S."/>
            <person name="Hlavinka K."/>
            <person name="Hostetler J."/>
            <person name="Jackson J."/>
            <person name="Johnson J."/>
            <person name="Miller R.H."/>
            <person name="Paralanov V."/>
            <person name="Radune D."/>
            <person name="Szczypinski B."/>
            <person name="Glass J.I."/>
        </authorList>
    </citation>
    <scope>NUCLEOTIDE SEQUENCE [LARGE SCALE GENOMIC DNA]</scope>
    <source>
        <strain evidence="3">ATCC 51981 / MP145</strain>
    </source>
</reference>
<reference key="2">
    <citation type="submission" date="2010-03" db="EMBL/GenBank/DDBJ databases">
        <authorList>
            <person name="Ma Z."/>
            <person name="Wang X."/>
            <person name="Liu H."/>
        </authorList>
    </citation>
    <scope>NUCLEOTIDE SEQUENCE</scope>
    <source>
        <strain>MP145</strain>
    </source>
</reference>
<sequence length="193" mass="22456">MGIGITFLLLGWVSKYFSFFGWLIHDFSALFLFYSSINILYIQTFEKYKDDNNKLYSLFLFNPVIKWFVKDYKPVRFMVYKIASGTKPPKNLINILKLTMIIAFLSINIFVNSIAGIFYGISINFTLNFSKAIMVMLSFGLCAFIMAIITLVSIIIYIRIFNKLILSRNDVTYLGDILEKALINKFLSYENRK</sequence>
<dbReference type="STRING" id="512564.MCRO_0172"/>
<gene>
    <name evidence="2" type="ordered locus">MCRO_0172</name>
</gene>
<dbReference type="AlphaFoldDB" id="D5E500"/>
<keyword evidence="1" id="KW-1133">Transmembrane helix</keyword>
<dbReference type="KEGG" id="mcd:MCRO_0172"/>
<feature type="transmembrane region" description="Helical" evidence="1">
    <location>
        <begin position="133"/>
        <end position="158"/>
    </location>
</feature>
<feature type="transmembrane region" description="Helical" evidence="1">
    <location>
        <begin position="20"/>
        <end position="42"/>
    </location>
</feature>
<protein>
    <submittedName>
        <fullName evidence="2">Uncharacterized protein</fullName>
    </submittedName>
</protein>
<evidence type="ECO:0000313" key="3">
    <source>
        <dbReference type="Proteomes" id="UP000001845"/>
    </source>
</evidence>
<dbReference type="Proteomes" id="UP000001845">
    <property type="component" value="Chromosome"/>
</dbReference>
<proteinExistence type="predicted"/>